<dbReference type="GO" id="GO:0016874">
    <property type="term" value="F:ligase activity"/>
    <property type="evidence" value="ECO:0007669"/>
    <property type="project" value="UniProtKB-KW"/>
</dbReference>
<dbReference type="PANTHER" id="PTHR11476">
    <property type="entry name" value="HISTIDYL-TRNA SYNTHETASE"/>
    <property type="match status" value="1"/>
</dbReference>
<evidence type="ECO:0000256" key="1">
    <source>
        <dbReference type="ARBA" id="ARBA00008226"/>
    </source>
</evidence>
<dbReference type="RefSeq" id="WP_343786831.1">
    <property type="nucleotide sequence ID" value="NZ_BAAAFH010000011.1"/>
</dbReference>
<dbReference type="Pfam" id="PF13393">
    <property type="entry name" value="tRNA-synt_His"/>
    <property type="match status" value="2"/>
</dbReference>
<dbReference type="InterPro" id="IPR004516">
    <property type="entry name" value="HisRS/HisZ"/>
</dbReference>
<dbReference type="Gene3D" id="3.40.50.800">
    <property type="entry name" value="Anticodon-binding domain"/>
    <property type="match status" value="1"/>
</dbReference>
<dbReference type="HAMAP" id="MF_00127">
    <property type="entry name" value="His_tRNA_synth"/>
    <property type="match status" value="1"/>
</dbReference>
<keyword evidence="4 9" id="KW-0547">Nucleotide-binding</keyword>
<keyword evidence="3 9" id="KW-0436">Ligase</keyword>
<comment type="subunit">
    <text evidence="2 9">Homodimer.</text>
</comment>
<evidence type="ECO:0000256" key="4">
    <source>
        <dbReference type="ARBA" id="ARBA00022741"/>
    </source>
</evidence>
<evidence type="ECO:0000256" key="2">
    <source>
        <dbReference type="ARBA" id="ARBA00011738"/>
    </source>
</evidence>
<evidence type="ECO:0000256" key="3">
    <source>
        <dbReference type="ARBA" id="ARBA00022598"/>
    </source>
</evidence>
<dbReference type="CDD" id="cd00859">
    <property type="entry name" value="HisRS_anticodon"/>
    <property type="match status" value="1"/>
</dbReference>
<dbReference type="Proteomes" id="UP001501126">
    <property type="component" value="Unassembled WGS sequence"/>
</dbReference>
<dbReference type="EMBL" id="BAAAFH010000011">
    <property type="protein sequence ID" value="GAA0875396.1"/>
    <property type="molecule type" value="Genomic_DNA"/>
</dbReference>
<organism evidence="11 12">
    <name type="scientific">Wandonia haliotis</name>
    <dbReference type="NCBI Taxonomy" id="574963"/>
    <lineage>
        <taxon>Bacteria</taxon>
        <taxon>Pseudomonadati</taxon>
        <taxon>Bacteroidota</taxon>
        <taxon>Flavobacteriia</taxon>
        <taxon>Flavobacteriales</taxon>
        <taxon>Crocinitomicaceae</taxon>
        <taxon>Wandonia</taxon>
    </lineage>
</organism>
<dbReference type="Gene3D" id="3.30.930.10">
    <property type="entry name" value="Bira Bifunctional Protein, Domain 2"/>
    <property type="match status" value="1"/>
</dbReference>
<evidence type="ECO:0000256" key="8">
    <source>
        <dbReference type="ARBA" id="ARBA00047639"/>
    </source>
</evidence>
<keyword evidence="5 9" id="KW-0067">ATP-binding</keyword>
<proteinExistence type="inferred from homology"/>
<dbReference type="PIRSF" id="PIRSF001549">
    <property type="entry name" value="His-tRNA_synth"/>
    <property type="match status" value="1"/>
</dbReference>
<gene>
    <name evidence="9 11" type="primary">hisS</name>
    <name evidence="11" type="ORF">GCM10009118_18050</name>
</gene>
<keyword evidence="12" id="KW-1185">Reference proteome</keyword>
<reference evidence="11 12" key="1">
    <citation type="journal article" date="2019" name="Int. J. Syst. Evol. Microbiol.">
        <title>The Global Catalogue of Microorganisms (GCM) 10K type strain sequencing project: providing services to taxonomists for standard genome sequencing and annotation.</title>
        <authorList>
            <consortium name="The Broad Institute Genomics Platform"/>
            <consortium name="The Broad Institute Genome Sequencing Center for Infectious Disease"/>
            <person name="Wu L."/>
            <person name="Ma J."/>
        </authorList>
    </citation>
    <scope>NUCLEOTIDE SEQUENCE [LARGE SCALE GENOMIC DNA]</scope>
    <source>
        <strain evidence="11 12">JCM 16083</strain>
    </source>
</reference>
<protein>
    <recommendedName>
        <fullName evidence="9">Histidine--tRNA ligase</fullName>
        <ecNumber evidence="9">6.1.1.21</ecNumber>
    </recommendedName>
    <alternativeName>
        <fullName evidence="9">Histidyl-tRNA synthetase</fullName>
        <shortName evidence="9">HisRS</shortName>
    </alternativeName>
</protein>
<dbReference type="PANTHER" id="PTHR11476:SF7">
    <property type="entry name" value="HISTIDINE--TRNA LIGASE"/>
    <property type="match status" value="1"/>
</dbReference>
<comment type="caution">
    <text evidence="11">The sequence shown here is derived from an EMBL/GenBank/DDBJ whole genome shotgun (WGS) entry which is preliminary data.</text>
</comment>
<dbReference type="InterPro" id="IPR004154">
    <property type="entry name" value="Anticodon-bd"/>
</dbReference>
<evidence type="ECO:0000256" key="9">
    <source>
        <dbReference type="HAMAP-Rule" id="MF_00127"/>
    </source>
</evidence>
<dbReference type="CDD" id="cd00773">
    <property type="entry name" value="HisRS-like_core"/>
    <property type="match status" value="1"/>
</dbReference>
<dbReference type="SUPFAM" id="SSF55681">
    <property type="entry name" value="Class II aaRS and biotin synthetases"/>
    <property type="match status" value="1"/>
</dbReference>
<dbReference type="PROSITE" id="PS50862">
    <property type="entry name" value="AA_TRNA_LIGASE_II"/>
    <property type="match status" value="1"/>
</dbReference>
<dbReference type="InterPro" id="IPR041715">
    <property type="entry name" value="HisRS-like_core"/>
</dbReference>
<evidence type="ECO:0000313" key="12">
    <source>
        <dbReference type="Proteomes" id="UP001501126"/>
    </source>
</evidence>
<name>A0ABN1MR87_9FLAO</name>
<evidence type="ECO:0000256" key="6">
    <source>
        <dbReference type="ARBA" id="ARBA00022917"/>
    </source>
</evidence>
<evidence type="ECO:0000256" key="7">
    <source>
        <dbReference type="ARBA" id="ARBA00023146"/>
    </source>
</evidence>
<feature type="domain" description="Aminoacyl-transfer RNA synthetases class-II family profile" evidence="10">
    <location>
        <begin position="1"/>
        <end position="399"/>
    </location>
</feature>
<dbReference type="Pfam" id="PF03129">
    <property type="entry name" value="HGTP_anticodon"/>
    <property type="match status" value="1"/>
</dbReference>
<comment type="similarity">
    <text evidence="1 9">Belongs to the class-II aminoacyl-tRNA synthetase family.</text>
</comment>
<evidence type="ECO:0000259" key="10">
    <source>
        <dbReference type="PROSITE" id="PS50862"/>
    </source>
</evidence>
<keyword evidence="9" id="KW-0963">Cytoplasm</keyword>
<dbReference type="EC" id="6.1.1.21" evidence="9"/>
<dbReference type="InterPro" id="IPR015807">
    <property type="entry name" value="His-tRNA-ligase"/>
</dbReference>
<sequence>MAQKPSIPKGTRDFLPADVAKRTYIFETIKNAFRKYGFQPIETPSFEKRETLLGKYGEEGDRLIFRILNSGDKMKKADLNALENDNLAVFANSLSEKALRYDLTVPFARFVVQHQNEISFPFKRYQIQPVWRADRPQHGRYQEFYQCDADVVGSDSLLYELEYIQLFDEVLTSLHIPDFTIKINNRKILSGIAEISGESERLIDMTVAIDKLDKIGQDGVVKELEEKGISAAAIAKITPLFDLSGSNSENLEKIRGFLAESEIGLKGIEELSFLLEQIEALGLNRAKLEFDVTLARGLNYYTGAIFEVKANGVKMGSICGGGRYDDLTGLFGMSGMSGVGISFGADRIYDVLTELQLFPASLEKGLTLLFVNFGEKEQQHCLKLLKEVRANAIDAELYPSFDAKMKKQMKYADDKKVEFVAIVGEEEMNDGLIQLKNMATGEQEEFSLEEMIDFLVKRHNAY</sequence>
<accession>A0ABN1MR87</accession>
<keyword evidence="6 9" id="KW-0648">Protein biosynthesis</keyword>
<comment type="catalytic activity">
    <reaction evidence="8 9">
        <text>tRNA(His) + L-histidine + ATP = L-histidyl-tRNA(His) + AMP + diphosphate + H(+)</text>
        <dbReference type="Rhea" id="RHEA:17313"/>
        <dbReference type="Rhea" id="RHEA-COMP:9665"/>
        <dbReference type="Rhea" id="RHEA-COMP:9689"/>
        <dbReference type="ChEBI" id="CHEBI:15378"/>
        <dbReference type="ChEBI" id="CHEBI:30616"/>
        <dbReference type="ChEBI" id="CHEBI:33019"/>
        <dbReference type="ChEBI" id="CHEBI:57595"/>
        <dbReference type="ChEBI" id="CHEBI:78442"/>
        <dbReference type="ChEBI" id="CHEBI:78527"/>
        <dbReference type="ChEBI" id="CHEBI:456215"/>
        <dbReference type="EC" id="6.1.1.21"/>
    </reaction>
</comment>
<evidence type="ECO:0000313" key="11">
    <source>
        <dbReference type="EMBL" id="GAA0875396.1"/>
    </source>
</evidence>
<evidence type="ECO:0000256" key="5">
    <source>
        <dbReference type="ARBA" id="ARBA00022840"/>
    </source>
</evidence>
<dbReference type="InterPro" id="IPR036621">
    <property type="entry name" value="Anticodon-bd_dom_sf"/>
</dbReference>
<dbReference type="InterPro" id="IPR045864">
    <property type="entry name" value="aa-tRNA-synth_II/BPL/LPL"/>
</dbReference>
<dbReference type="InterPro" id="IPR006195">
    <property type="entry name" value="aa-tRNA-synth_II"/>
</dbReference>
<dbReference type="NCBIfam" id="TIGR00442">
    <property type="entry name" value="hisS"/>
    <property type="match status" value="1"/>
</dbReference>
<keyword evidence="7 9" id="KW-0030">Aminoacyl-tRNA synthetase</keyword>
<dbReference type="InterPro" id="IPR033656">
    <property type="entry name" value="HisRS_anticodon"/>
</dbReference>
<comment type="subcellular location">
    <subcellularLocation>
        <location evidence="9">Cytoplasm</location>
    </subcellularLocation>
</comment>
<dbReference type="SUPFAM" id="SSF52954">
    <property type="entry name" value="Class II aaRS ABD-related"/>
    <property type="match status" value="1"/>
</dbReference>